<dbReference type="InterPro" id="IPR011055">
    <property type="entry name" value="Dup_hybrid_motif"/>
</dbReference>
<protein>
    <submittedName>
        <fullName evidence="2">Peptidase family M23</fullName>
    </submittedName>
</protein>
<dbReference type="AlphaFoldDB" id="A0A1H5W3Z7"/>
<sequence length="214" mass="23900">MLKETIILIGLCCLSSTARIHAQQEASPFHTVGETQKKKVRTMVEVLTDTTVQDSLEEDKDMQADSATLEVPLMVAFPLKDIHINSPFGMRRDPMNRRKGRMHYGLDLRAKYEDVYSMLPGTVTDAGSSTAGGNYITIDYGICTCSFLHLSKIDVKRGQHVKAGQKIAISGNTGKRTTGPHLHLSCKWSDTGKYFDPRILLKFITEQLMKLKIP</sequence>
<dbReference type="PANTHER" id="PTHR21666:SF270">
    <property type="entry name" value="MUREIN HYDROLASE ACTIVATOR ENVC"/>
    <property type="match status" value="1"/>
</dbReference>
<dbReference type="Pfam" id="PF01551">
    <property type="entry name" value="Peptidase_M23"/>
    <property type="match status" value="1"/>
</dbReference>
<evidence type="ECO:0000259" key="1">
    <source>
        <dbReference type="Pfam" id="PF01551"/>
    </source>
</evidence>
<reference evidence="2 3" key="1">
    <citation type="submission" date="2016-10" db="EMBL/GenBank/DDBJ databases">
        <authorList>
            <person name="de Groot N.N."/>
        </authorList>
    </citation>
    <scope>NUCLEOTIDE SEQUENCE [LARGE SCALE GENOMIC DNA]</scope>
    <source>
        <strain evidence="2 3">AR32</strain>
    </source>
</reference>
<dbReference type="GO" id="GO:0004222">
    <property type="term" value="F:metalloendopeptidase activity"/>
    <property type="evidence" value="ECO:0007669"/>
    <property type="project" value="TreeGrafter"/>
</dbReference>
<dbReference type="EMBL" id="FNUV01000005">
    <property type="protein sequence ID" value="SEF94205.1"/>
    <property type="molecule type" value="Genomic_DNA"/>
</dbReference>
<accession>A0A1H5W3Z7</accession>
<gene>
    <name evidence="2" type="ORF">SAMN05216354_2219</name>
</gene>
<dbReference type="Gene3D" id="2.70.70.10">
    <property type="entry name" value="Glucose Permease (Domain IIA)"/>
    <property type="match status" value="1"/>
</dbReference>
<dbReference type="InterPro" id="IPR016047">
    <property type="entry name" value="M23ase_b-sheet_dom"/>
</dbReference>
<evidence type="ECO:0000313" key="3">
    <source>
        <dbReference type="Proteomes" id="UP000236735"/>
    </source>
</evidence>
<proteinExistence type="predicted"/>
<organism evidence="2 3">
    <name type="scientific">Xylanibacter ruminicola</name>
    <name type="common">Prevotella ruminicola</name>
    <dbReference type="NCBI Taxonomy" id="839"/>
    <lineage>
        <taxon>Bacteria</taxon>
        <taxon>Pseudomonadati</taxon>
        <taxon>Bacteroidota</taxon>
        <taxon>Bacteroidia</taxon>
        <taxon>Bacteroidales</taxon>
        <taxon>Prevotellaceae</taxon>
        <taxon>Xylanibacter</taxon>
    </lineage>
</organism>
<dbReference type="Proteomes" id="UP000236735">
    <property type="component" value="Unassembled WGS sequence"/>
</dbReference>
<dbReference type="SUPFAM" id="SSF51261">
    <property type="entry name" value="Duplicated hybrid motif"/>
    <property type="match status" value="1"/>
</dbReference>
<dbReference type="CDD" id="cd12797">
    <property type="entry name" value="M23_peptidase"/>
    <property type="match status" value="1"/>
</dbReference>
<feature type="domain" description="M23ase beta-sheet core" evidence="1">
    <location>
        <begin position="101"/>
        <end position="197"/>
    </location>
</feature>
<dbReference type="InterPro" id="IPR050570">
    <property type="entry name" value="Cell_wall_metabolism_enzyme"/>
</dbReference>
<dbReference type="PANTHER" id="PTHR21666">
    <property type="entry name" value="PEPTIDASE-RELATED"/>
    <property type="match status" value="1"/>
</dbReference>
<name>A0A1H5W3Z7_XYLRU</name>
<evidence type="ECO:0000313" key="2">
    <source>
        <dbReference type="EMBL" id="SEF94205.1"/>
    </source>
</evidence>